<keyword evidence="2" id="KW-1133">Transmembrane helix</keyword>
<keyword evidence="1" id="KW-0863">Zinc-finger</keyword>
<organism evidence="5 6">
    <name type="scientific">Paramecium pentaurelia</name>
    <dbReference type="NCBI Taxonomy" id="43138"/>
    <lineage>
        <taxon>Eukaryota</taxon>
        <taxon>Sar</taxon>
        <taxon>Alveolata</taxon>
        <taxon>Ciliophora</taxon>
        <taxon>Intramacronucleata</taxon>
        <taxon>Oligohymenophorea</taxon>
        <taxon>Peniculida</taxon>
        <taxon>Parameciidae</taxon>
        <taxon>Paramecium</taxon>
    </lineage>
</organism>
<protein>
    <recommendedName>
        <fullName evidence="4">RING-type domain-containing protein</fullName>
    </recommendedName>
</protein>
<feature type="transmembrane region" description="Helical" evidence="2">
    <location>
        <begin position="322"/>
        <end position="342"/>
    </location>
</feature>
<sequence length="421" mass="49075">MNLQSQIIIFNLLFLETIAYYLSVSQSTPTITLNNQTISQFNSTFKYNTTIQIEGEFFQFLIVEFQQTSNDKSKVALLFNQKFPTFEINKTLQFKDMDYDSFALNKQNHYLLINNMIPYKFITILSNITITFDLMLTGTNTSKCLNNCNNNGKCIKGRCYCISNFIGKDCSYKATELEIQTWKNQTLSNQVTFFYYQQKENSKELNLTFYTDSQKNISVLEIISSFISLPTQRFYDFQGKFNKTMPLSQVISSKGFKDYDDDDFLGEDTDDDNEDIQTGTYKYENNLPVRLIIAVFCEIPNTSLQISFKQIQKKDRQTLLEWLIPTIIATIIILTGIIILVWRSYKKKKESQNPFTQVQSVSDDEICHICQTNLQKKKNKIVTLKSCQQNHNFHQKCLSQFYNNESNQFLCPKCPQIISNQ</sequence>
<evidence type="ECO:0000256" key="1">
    <source>
        <dbReference type="PROSITE-ProRule" id="PRU00175"/>
    </source>
</evidence>
<dbReference type="EMBL" id="CAJJDO010000117">
    <property type="protein sequence ID" value="CAD8198117.1"/>
    <property type="molecule type" value="Genomic_DNA"/>
</dbReference>
<keyword evidence="2" id="KW-0472">Membrane</keyword>
<evidence type="ECO:0000259" key="4">
    <source>
        <dbReference type="PROSITE" id="PS50089"/>
    </source>
</evidence>
<dbReference type="GO" id="GO:0008270">
    <property type="term" value="F:zinc ion binding"/>
    <property type="evidence" value="ECO:0007669"/>
    <property type="project" value="UniProtKB-KW"/>
</dbReference>
<evidence type="ECO:0000313" key="5">
    <source>
        <dbReference type="EMBL" id="CAD8198117.1"/>
    </source>
</evidence>
<feature type="signal peptide" evidence="3">
    <location>
        <begin position="1"/>
        <end position="19"/>
    </location>
</feature>
<feature type="domain" description="RING-type" evidence="4">
    <location>
        <begin position="367"/>
        <end position="414"/>
    </location>
</feature>
<dbReference type="AlphaFoldDB" id="A0A8S1XAI3"/>
<keyword evidence="3" id="KW-0732">Signal</keyword>
<dbReference type="Proteomes" id="UP000689195">
    <property type="component" value="Unassembled WGS sequence"/>
</dbReference>
<gene>
    <name evidence="5" type="ORF">PPENT_87.1.T1170112</name>
</gene>
<proteinExistence type="predicted"/>
<accession>A0A8S1XAI3</accession>
<evidence type="ECO:0000256" key="2">
    <source>
        <dbReference type="SAM" id="Phobius"/>
    </source>
</evidence>
<evidence type="ECO:0000313" key="6">
    <source>
        <dbReference type="Proteomes" id="UP000689195"/>
    </source>
</evidence>
<keyword evidence="1" id="KW-0862">Zinc</keyword>
<evidence type="ECO:0000256" key="3">
    <source>
        <dbReference type="SAM" id="SignalP"/>
    </source>
</evidence>
<feature type="chain" id="PRO_5035944852" description="RING-type domain-containing protein" evidence="3">
    <location>
        <begin position="20"/>
        <end position="421"/>
    </location>
</feature>
<keyword evidence="1" id="KW-0479">Metal-binding</keyword>
<dbReference type="PROSITE" id="PS50089">
    <property type="entry name" value="ZF_RING_2"/>
    <property type="match status" value="1"/>
</dbReference>
<reference evidence="5" key="1">
    <citation type="submission" date="2021-01" db="EMBL/GenBank/DDBJ databases">
        <authorList>
            <consortium name="Genoscope - CEA"/>
            <person name="William W."/>
        </authorList>
    </citation>
    <scope>NUCLEOTIDE SEQUENCE</scope>
</reference>
<keyword evidence="6" id="KW-1185">Reference proteome</keyword>
<dbReference type="InterPro" id="IPR001841">
    <property type="entry name" value="Znf_RING"/>
</dbReference>
<comment type="caution">
    <text evidence="5">The sequence shown here is derived from an EMBL/GenBank/DDBJ whole genome shotgun (WGS) entry which is preliminary data.</text>
</comment>
<dbReference type="OrthoDB" id="303943at2759"/>
<name>A0A8S1XAI3_9CILI</name>
<keyword evidence="2" id="KW-0812">Transmembrane</keyword>